<dbReference type="InterPro" id="IPR017853">
    <property type="entry name" value="GH"/>
</dbReference>
<reference evidence="6 7" key="1">
    <citation type="submission" date="2013-05" db="EMBL/GenBank/DDBJ databases">
        <title>Draft genome of the parasitic nematode Anyclostoma ceylanicum.</title>
        <authorList>
            <person name="Mitreva M."/>
        </authorList>
    </citation>
    <scope>NUCLEOTIDE SEQUENCE [LARGE SCALE GENOMIC DNA]</scope>
</reference>
<evidence type="ECO:0000313" key="7">
    <source>
        <dbReference type="Proteomes" id="UP000054495"/>
    </source>
</evidence>
<dbReference type="Gene3D" id="3.20.20.80">
    <property type="entry name" value="Glycosidases"/>
    <property type="match status" value="1"/>
</dbReference>
<dbReference type="AlphaFoldDB" id="A0A0D6LY00"/>
<dbReference type="InterPro" id="IPR029070">
    <property type="entry name" value="Chitinase_insertion_sf"/>
</dbReference>
<keyword evidence="2 3" id="KW-0326">Glycosidase</keyword>
<feature type="domain" description="GH18" evidence="5">
    <location>
        <begin position="16"/>
        <end position="368"/>
    </location>
</feature>
<dbReference type="PROSITE" id="PS51910">
    <property type="entry name" value="GH18_2"/>
    <property type="match status" value="1"/>
</dbReference>
<dbReference type="GO" id="GO:0004568">
    <property type="term" value="F:chitinase activity"/>
    <property type="evidence" value="ECO:0007669"/>
    <property type="project" value="TreeGrafter"/>
</dbReference>
<dbReference type="Proteomes" id="UP000054495">
    <property type="component" value="Unassembled WGS sequence"/>
</dbReference>
<keyword evidence="7" id="KW-1185">Reference proteome</keyword>
<dbReference type="GO" id="GO:0006032">
    <property type="term" value="P:chitin catabolic process"/>
    <property type="evidence" value="ECO:0007669"/>
    <property type="project" value="TreeGrafter"/>
</dbReference>
<dbReference type="EMBL" id="KE124877">
    <property type="protein sequence ID" value="EPB76073.1"/>
    <property type="molecule type" value="Genomic_DNA"/>
</dbReference>
<dbReference type="SMART" id="SM00636">
    <property type="entry name" value="Glyco_18"/>
    <property type="match status" value="1"/>
</dbReference>
<accession>A0A0D6LY00</accession>
<evidence type="ECO:0000256" key="4">
    <source>
        <dbReference type="RuleBase" id="RU004453"/>
    </source>
</evidence>
<dbReference type="PROSITE" id="PS01095">
    <property type="entry name" value="GH18_1"/>
    <property type="match status" value="1"/>
</dbReference>
<dbReference type="SUPFAM" id="SSF54556">
    <property type="entry name" value="Chitinase insertion domain"/>
    <property type="match status" value="1"/>
</dbReference>
<dbReference type="PANTHER" id="PTHR11177">
    <property type="entry name" value="CHITINASE"/>
    <property type="match status" value="1"/>
</dbReference>
<dbReference type="GO" id="GO:0005975">
    <property type="term" value="P:carbohydrate metabolic process"/>
    <property type="evidence" value="ECO:0007669"/>
    <property type="project" value="InterPro"/>
</dbReference>
<dbReference type="InterPro" id="IPR001579">
    <property type="entry name" value="Glyco_hydro_18_chit_AS"/>
</dbReference>
<evidence type="ECO:0000256" key="1">
    <source>
        <dbReference type="ARBA" id="ARBA00022801"/>
    </source>
</evidence>
<dbReference type="InterPro" id="IPR001223">
    <property type="entry name" value="Glyco_hydro18_cat"/>
</dbReference>
<dbReference type="GO" id="GO:0008061">
    <property type="term" value="F:chitin binding"/>
    <property type="evidence" value="ECO:0007669"/>
    <property type="project" value="InterPro"/>
</dbReference>
<dbReference type="InterPro" id="IPR011583">
    <property type="entry name" value="Chitinase_II/V-like_cat"/>
</dbReference>
<evidence type="ECO:0000313" key="6">
    <source>
        <dbReference type="EMBL" id="EPB76073.1"/>
    </source>
</evidence>
<evidence type="ECO:0000259" key="5">
    <source>
        <dbReference type="PROSITE" id="PS51910"/>
    </source>
</evidence>
<evidence type="ECO:0000256" key="2">
    <source>
        <dbReference type="ARBA" id="ARBA00023295"/>
    </source>
</evidence>
<organism evidence="6 7">
    <name type="scientific">Ancylostoma ceylanicum</name>
    <dbReference type="NCBI Taxonomy" id="53326"/>
    <lineage>
        <taxon>Eukaryota</taxon>
        <taxon>Metazoa</taxon>
        <taxon>Ecdysozoa</taxon>
        <taxon>Nematoda</taxon>
        <taxon>Chromadorea</taxon>
        <taxon>Rhabditida</taxon>
        <taxon>Rhabditina</taxon>
        <taxon>Rhabditomorpha</taxon>
        <taxon>Strongyloidea</taxon>
        <taxon>Ancylostomatidae</taxon>
        <taxon>Ancylostomatinae</taxon>
        <taxon>Ancylostoma</taxon>
    </lineage>
</organism>
<protein>
    <submittedName>
        <fullName evidence="6">Glycosyl hydrolase, family 18</fullName>
    </submittedName>
</protein>
<comment type="similarity">
    <text evidence="4">Belongs to the glycosyl hydrolase 18 family.</text>
</comment>
<dbReference type="Gene3D" id="3.10.50.10">
    <property type="match status" value="1"/>
</dbReference>
<dbReference type="SUPFAM" id="SSF51445">
    <property type="entry name" value="(Trans)glycosidases"/>
    <property type="match status" value="1"/>
</dbReference>
<sequence>MFAWILLLVPAVAGNYLLTCYYTWNRPPLKDVEVSLCTHIILIGQVTLDEDGQLLLPSDELSWISSLNQLVQEFSQLKKQRKDLKLLICLTGPNTAFTTLVATPQRMSKLANDSFVYLKKFNLDGIDIDWEFPTWSPDGHKTDRVRFPLLLKTLREKYGSDFLITLAVSGPPTITRVSYDVPSFNRYVDLVQVMNYDYHIYSYFRPFVGFNAPLRRLKGELGAIGEMNSEAGMATFAKLGLWSNKTVFGIPTYGRGYRLLNWRINKPYAPATGPDQTYANFPELCKLLADPKRYTYVWNEQAASPYIYGFDKLWDSFEDDRSVRAKAQYAKQLNIAGVMVFQIGADDVLGSCGNGTYPLIRAIKEEIQ</sequence>
<proteinExistence type="inferred from homology"/>
<dbReference type="PANTHER" id="PTHR11177:SF317">
    <property type="entry name" value="CHITINASE 12-RELATED"/>
    <property type="match status" value="1"/>
</dbReference>
<evidence type="ECO:0000256" key="3">
    <source>
        <dbReference type="RuleBase" id="RU000489"/>
    </source>
</evidence>
<gene>
    <name evidence="6" type="ORF">ANCCEY_04851</name>
</gene>
<dbReference type="GO" id="GO:0005576">
    <property type="term" value="C:extracellular region"/>
    <property type="evidence" value="ECO:0007669"/>
    <property type="project" value="TreeGrafter"/>
</dbReference>
<dbReference type="InterPro" id="IPR050314">
    <property type="entry name" value="Glycosyl_Hydrlase_18"/>
</dbReference>
<name>A0A0D6LY00_9BILA</name>
<dbReference type="Pfam" id="PF00704">
    <property type="entry name" value="Glyco_hydro_18"/>
    <property type="match status" value="1"/>
</dbReference>
<keyword evidence="1 3" id="KW-0378">Hydrolase</keyword>